<evidence type="ECO:0000256" key="2">
    <source>
        <dbReference type="ARBA" id="ARBA00010663"/>
    </source>
</evidence>
<keyword evidence="14" id="KW-1185">Reference proteome</keyword>
<evidence type="ECO:0000256" key="11">
    <source>
        <dbReference type="RuleBase" id="RU364061"/>
    </source>
</evidence>
<dbReference type="OrthoDB" id="9606139at2759"/>
<feature type="transmembrane region" description="Helical" evidence="11">
    <location>
        <begin position="190"/>
        <end position="208"/>
    </location>
</feature>
<feature type="transmembrane region" description="Helical" evidence="11">
    <location>
        <begin position="6"/>
        <end position="33"/>
    </location>
</feature>
<organism evidence="13 14">
    <name type="scientific">Ornithorhynchus anatinus</name>
    <name type="common">Duckbill platypus</name>
    <dbReference type="NCBI Taxonomy" id="9258"/>
    <lineage>
        <taxon>Eukaryota</taxon>
        <taxon>Metazoa</taxon>
        <taxon>Chordata</taxon>
        <taxon>Craniata</taxon>
        <taxon>Vertebrata</taxon>
        <taxon>Euteleostomi</taxon>
        <taxon>Mammalia</taxon>
        <taxon>Monotremata</taxon>
        <taxon>Ornithorhynchidae</taxon>
        <taxon>Ornithorhynchus</taxon>
    </lineage>
</organism>
<dbReference type="GO" id="GO:0005550">
    <property type="term" value="F:pheromone binding"/>
    <property type="evidence" value="ECO:0000318"/>
    <property type="project" value="GO_Central"/>
</dbReference>
<dbReference type="GO" id="GO:0016503">
    <property type="term" value="F:pheromone receptor activity"/>
    <property type="evidence" value="ECO:0007669"/>
    <property type="project" value="InterPro"/>
</dbReference>
<dbReference type="GO" id="GO:0019236">
    <property type="term" value="P:response to pheromone"/>
    <property type="evidence" value="ECO:0007669"/>
    <property type="project" value="UniProtKB-KW"/>
</dbReference>
<dbReference type="Ensembl" id="ENSOANT00000073923.1">
    <property type="protein sequence ID" value="ENSOANP00000040289.1"/>
    <property type="gene ID" value="ENSOANG00000041925.1"/>
</dbReference>
<dbReference type="AlphaFoldDB" id="A0A6I8NHX0"/>
<protein>
    <recommendedName>
        <fullName evidence="11">Vomeronasal type-1 receptor</fullName>
    </recommendedName>
</protein>
<evidence type="ECO:0000256" key="4">
    <source>
        <dbReference type="ARBA" id="ARBA00022507"/>
    </source>
</evidence>
<evidence type="ECO:0000256" key="1">
    <source>
        <dbReference type="ARBA" id="ARBA00004651"/>
    </source>
</evidence>
<name>A0A6I8NHX0_ORNAN</name>
<keyword evidence="8 11" id="KW-0472">Membrane</keyword>
<accession>A0A6I8NHX0</accession>
<comment type="subcellular location">
    <subcellularLocation>
        <location evidence="1 11">Cell membrane</location>
        <topology evidence="1 11">Multi-pass membrane protein</topology>
    </subcellularLocation>
</comment>
<sequence>MNAIEISFGIVILLQFSIGVSVNMFSLLFYTCMVSDRYKLSSSDLLLTHLILANTVMLFTSGISETMHAWGLRDFLDNVGCKIIMYLYRVARGLAICTTYFLSIFQAITISPSTSQWAGIKTKFPKYILPSCILSWILNMLVEIDVLIYMTGPQNSSSVWIILDLKYCSKASASAEIALMIVTVRSLRDVFFVGLMSAASSYMVFILHRHHRRVQHLRRPGHSTRMMPEVQAARRVIALVTLYVLLYGRQSIVLSILLNMKEKSSLLVNSHMVFSLTFATVSPILMIINDRRIHTIWKREPPVSNTDIS</sequence>
<evidence type="ECO:0000256" key="3">
    <source>
        <dbReference type="ARBA" id="ARBA00022475"/>
    </source>
</evidence>
<feature type="domain" description="G-protein coupled receptors family 1 profile" evidence="12">
    <location>
        <begin position="25"/>
        <end position="286"/>
    </location>
</feature>
<gene>
    <name evidence="13" type="primary">ORNANAV1R3204</name>
</gene>
<dbReference type="InterPro" id="IPR017452">
    <property type="entry name" value="GPCR_Rhodpsn_7TM"/>
</dbReference>
<dbReference type="GeneTree" id="ENSGT01030000234553"/>
<evidence type="ECO:0000256" key="9">
    <source>
        <dbReference type="ARBA" id="ARBA00023170"/>
    </source>
</evidence>
<evidence type="ECO:0000256" key="10">
    <source>
        <dbReference type="ARBA" id="ARBA00023224"/>
    </source>
</evidence>
<evidence type="ECO:0000256" key="6">
    <source>
        <dbReference type="ARBA" id="ARBA00022989"/>
    </source>
</evidence>
<proteinExistence type="inferred from homology"/>
<feature type="transmembrane region" description="Helical" evidence="11">
    <location>
        <begin position="270"/>
        <end position="289"/>
    </location>
</feature>
<dbReference type="GO" id="GO:0005886">
    <property type="term" value="C:plasma membrane"/>
    <property type="evidence" value="ECO:0000318"/>
    <property type="project" value="GO_Central"/>
</dbReference>
<reference evidence="13" key="1">
    <citation type="submission" date="2025-08" db="UniProtKB">
        <authorList>
            <consortium name="Ensembl"/>
        </authorList>
    </citation>
    <scope>IDENTIFICATION</scope>
    <source>
        <strain evidence="13">Glennie</strain>
    </source>
</reference>
<comment type="similarity">
    <text evidence="2 11">Belongs to the G-protein coupled receptor 1 family.</text>
</comment>
<keyword evidence="9 11" id="KW-0675">Receptor</keyword>
<keyword evidence="5 11" id="KW-0812">Transmembrane</keyword>
<keyword evidence="10 11" id="KW-0807">Transducer</keyword>
<evidence type="ECO:0000313" key="14">
    <source>
        <dbReference type="Proteomes" id="UP000002279"/>
    </source>
</evidence>
<dbReference type="InParanoid" id="A0A6I8NHX0"/>
<dbReference type="FunFam" id="1.20.1070.10:FF:000081">
    <property type="entry name" value="Vomeronasal type-1 receptor"/>
    <property type="match status" value="1"/>
</dbReference>
<feature type="transmembrane region" description="Helical" evidence="11">
    <location>
        <begin position="83"/>
        <end position="106"/>
    </location>
</feature>
<keyword evidence="4 11" id="KW-0589">Pheromone response</keyword>
<feature type="transmembrane region" description="Helical" evidence="11">
    <location>
        <begin position="127"/>
        <end position="150"/>
    </location>
</feature>
<evidence type="ECO:0000259" key="12">
    <source>
        <dbReference type="PROSITE" id="PS50262"/>
    </source>
</evidence>
<dbReference type="PRINTS" id="PR01534">
    <property type="entry name" value="VOMERONASL1R"/>
</dbReference>
<keyword evidence="3 11" id="KW-1003">Cell membrane</keyword>
<feature type="transmembrane region" description="Helical" evidence="11">
    <location>
        <begin position="45"/>
        <end position="63"/>
    </location>
</feature>
<keyword evidence="7 11" id="KW-0297">G-protein coupled receptor</keyword>
<dbReference type="Proteomes" id="UP000002279">
    <property type="component" value="Unplaced"/>
</dbReference>
<evidence type="ECO:0000256" key="8">
    <source>
        <dbReference type="ARBA" id="ARBA00023136"/>
    </source>
</evidence>
<dbReference type="Pfam" id="PF03402">
    <property type="entry name" value="V1R"/>
    <property type="match status" value="1"/>
</dbReference>
<dbReference type="SUPFAM" id="SSF81321">
    <property type="entry name" value="Family A G protein-coupled receptor-like"/>
    <property type="match status" value="1"/>
</dbReference>
<keyword evidence="6 11" id="KW-1133">Transmembrane helix</keyword>
<dbReference type="PROSITE" id="PS50262">
    <property type="entry name" value="G_PROTEIN_RECEP_F1_2"/>
    <property type="match status" value="1"/>
</dbReference>
<dbReference type="Gene3D" id="1.20.1070.10">
    <property type="entry name" value="Rhodopsin 7-helix transmembrane proteins"/>
    <property type="match status" value="1"/>
</dbReference>
<evidence type="ECO:0000256" key="5">
    <source>
        <dbReference type="ARBA" id="ARBA00022692"/>
    </source>
</evidence>
<evidence type="ECO:0000256" key="7">
    <source>
        <dbReference type="ARBA" id="ARBA00023040"/>
    </source>
</evidence>
<dbReference type="GO" id="GO:0007606">
    <property type="term" value="P:sensory perception of chemical stimulus"/>
    <property type="evidence" value="ECO:0007669"/>
    <property type="project" value="UniProtKB-ARBA"/>
</dbReference>
<evidence type="ECO:0000313" key="13">
    <source>
        <dbReference type="Ensembl" id="ENSOANP00000040289.1"/>
    </source>
</evidence>
<reference evidence="13" key="2">
    <citation type="submission" date="2025-09" db="UniProtKB">
        <authorList>
            <consortium name="Ensembl"/>
        </authorList>
    </citation>
    <scope>IDENTIFICATION</scope>
    <source>
        <strain evidence="13">Glennie</strain>
    </source>
</reference>
<feature type="transmembrane region" description="Helical" evidence="11">
    <location>
        <begin position="236"/>
        <end position="258"/>
    </location>
</feature>
<dbReference type="InterPro" id="IPR004072">
    <property type="entry name" value="Vmron_rcpt_1"/>
</dbReference>
<dbReference type="PANTHER" id="PTHR24062">
    <property type="entry name" value="VOMERONASAL TYPE-1 RECEPTOR"/>
    <property type="match status" value="1"/>
</dbReference>